<evidence type="ECO:0000256" key="2">
    <source>
        <dbReference type="PROSITE-ProRule" id="PRU00339"/>
    </source>
</evidence>
<gene>
    <name evidence="3" type="ORF">K3177_08330</name>
</gene>
<evidence type="ECO:0000313" key="3">
    <source>
        <dbReference type="EMBL" id="MBX7488520.1"/>
    </source>
</evidence>
<dbReference type="EMBL" id="JAIGNQ010000002">
    <property type="protein sequence ID" value="MBX7488520.1"/>
    <property type="molecule type" value="Genomic_DNA"/>
</dbReference>
<dbReference type="InterPro" id="IPR019734">
    <property type="entry name" value="TPR_rpt"/>
</dbReference>
<sequence length="576" mass="64819">MAAQRLEDHDKAIPHLEQLLKIDPGDIATRVNLANALVSTGDLDAALALSKDQSDPRLTRVEAFVLQKKGHLAEAAAAYRRCVEADENDLAAHNNLGNVLANLGEVEEAIAAFERAITLAPADIPIYLNLAEVLRNADRREPHLKVLTDAREIAPDNPIVLTELGIAYARVEDFDSAITTLKRAIELSPDFGPAQIELGLIYESLNLLEDLAELVEADNTADAPAEAEFLWAWKARRDGRFDEAARHATAIPETVHPIARFHLIAGIEDRLGNSSAAFDAFARMNAESLKAYPPPTGPSFRQKVQAELEKWTSDWAENFTEITGLEDGLRDPIFIVGFPRSGTTLLDTMLMGIEELSVLEERPMMAGVVRNMGDHHPGHLEASTIAELRQNYFADARRFGADTDRWIVDKHPLNMVRLPAIHRLFPNARIILAERHPYDVVLSTFMANFNLNHAMRSFTDLEEAAKTYDAAFSSWTRAIELFPIDWTSVRYERLVENPRKELEPLIDWLGLEWDDRLLAHTETARQRGRVRTASYSQIGEELYTRATGRWKRYNEQLRPVMPILKPWVDKMGYADT</sequence>
<name>A0ABS7JER8_9SPHN</name>
<dbReference type="PANTHER" id="PTHR12788:SF10">
    <property type="entry name" value="PROTEIN-TYROSINE SULFOTRANSFERASE"/>
    <property type="match status" value="1"/>
</dbReference>
<reference evidence="3 4" key="1">
    <citation type="submission" date="2021-08" db="EMBL/GenBank/DDBJ databases">
        <title>Comparative Genomics Analysis of the Genus Qipengyuania Reveals Extensive Genetic Diversity and Metabolic Versatility, Including the Description of Fifteen Novel Species.</title>
        <authorList>
            <person name="Liu Y."/>
        </authorList>
    </citation>
    <scope>NUCLEOTIDE SEQUENCE [LARGE SCALE GENOMIC DNA]</scope>
    <source>
        <strain evidence="3 4">GH25</strain>
    </source>
</reference>
<dbReference type="RefSeq" id="WP_221597870.1">
    <property type="nucleotide sequence ID" value="NZ_JAIGNQ010000002.1"/>
</dbReference>
<feature type="repeat" description="TPR" evidence="2">
    <location>
        <begin position="90"/>
        <end position="123"/>
    </location>
</feature>
<organism evidence="3 4">
    <name type="scientific">Qipengyuania pacifica</name>
    <dbReference type="NCBI Taxonomy" id="2860199"/>
    <lineage>
        <taxon>Bacteria</taxon>
        <taxon>Pseudomonadati</taxon>
        <taxon>Pseudomonadota</taxon>
        <taxon>Alphaproteobacteria</taxon>
        <taxon>Sphingomonadales</taxon>
        <taxon>Erythrobacteraceae</taxon>
        <taxon>Qipengyuania</taxon>
    </lineage>
</organism>
<keyword evidence="2" id="KW-0802">TPR repeat</keyword>
<dbReference type="SUPFAM" id="SSF52540">
    <property type="entry name" value="P-loop containing nucleoside triphosphate hydrolases"/>
    <property type="match status" value="1"/>
</dbReference>
<evidence type="ECO:0000256" key="1">
    <source>
        <dbReference type="ARBA" id="ARBA00022679"/>
    </source>
</evidence>
<dbReference type="InterPro" id="IPR026634">
    <property type="entry name" value="TPST-like"/>
</dbReference>
<comment type="caution">
    <text evidence="3">The sequence shown here is derived from an EMBL/GenBank/DDBJ whole genome shotgun (WGS) entry which is preliminary data.</text>
</comment>
<dbReference type="InterPro" id="IPR027417">
    <property type="entry name" value="P-loop_NTPase"/>
</dbReference>
<dbReference type="Gene3D" id="1.25.40.10">
    <property type="entry name" value="Tetratricopeptide repeat domain"/>
    <property type="match status" value="1"/>
</dbReference>
<dbReference type="InterPro" id="IPR011990">
    <property type="entry name" value="TPR-like_helical_dom_sf"/>
</dbReference>
<protein>
    <submittedName>
        <fullName evidence="3">Sulfotransferase</fullName>
    </submittedName>
</protein>
<keyword evidence="1" id="KW-0808">Transferase</keyword>
<dbReference type="SUPFAM" id="SSF48452">
    <property type="entry name" value="TPR-like"/>
    <property type="match status" value="2"/>
</dbReference>
<dbReference type="Pfam" id="PF13432">
    <property type="entry name" value="TPR_16"/>
    <property type="match status" value="2"/>
</dbReference>
<dbReference type="Proteomes" id="UP000776651">
    <property type="component" value="Unassembled WGS sequence"/>
</dbReference>
<dbReference type="Pfam" id="PF14559">
    <property type="entry name" value="TPR_19"/>
    <property type="match status" value="1"/>
</dbReference>
<dbReference type="SMART" id="SM00028">
    <property type="entry name" value="TPR"/>
    <property type="match status" value="5"/>
</dbReference>
<dbReference type="PROSITE" id="PS50293">
    <property type="entry name" value="TPR_REGION"/>
    <property type="match status" value="2"/>
</dbReference>
<evidence type="ECO:0000313" key="4">
    <source>
        <dbReference type="Proteomes" id="UP000776651"/>
    </source>
</evidence>
<dbReference type="Pfam" id="PF13469">
    <property type="entry name" value="Sulfotransfer_3"/>
    <property type="match status" value="1"/>
</dbReference>
<accession>A0ABS7JER8</accession>
<dbReference type="Gene3D" id="3.40.50.300">
    <property type="entry name" value="P-loop containing nucleotide triphosphate hydrolases"/>
    <property type="match status" value="1"/>
</dbReference>
<keyword evidence="4" id="KW-1185">Reference proteome</keyword>
<proteinExistence type="predicted"/>
<feature type="repeat" description="TPR" evidence="2">
    <location>
        <begin position="158"/>
        <end position="191"/>
    </location>
</feature>
<dbReference type="PANTHER" id="PTHR12788">
    <property type="entry name" value="PROTEIN-TYROSINE SULFOTRANSFERASE 2"/>
    <property type="match status" value="1"/>
</dbReference>
<dbReference type="PROSITE" id="PS50005">
    <property type="entry name" value="TPR"/>
    <property type="match status" value="2"/>
</dbReference>